<feature type="compositionally biased region" description="Basic and acidic residues" evidence="5">
    <location>
        <begin position="286"/>
        <end position="308"/>
    </location>
</feature>
<reference evidence="7 8" key="1">
    <citation type="submission" date="2019-12" db="EMBL/GenBank/DDBJ databases">
        <title>Halomonas rutogse sp. nov. isolated from two lakes on Tibetan Plateau.</title>
        <authorList>
            <person name="Gao P."/>
        </authorList>
    </citation>
    <scope>NUCLEOTIDE SEQUENCE [LARGE SCALE GENOMIC DNA]</scope>
    <source>
        <strain evidence="7 8">ZH2S</strain>
    </source>
</reference>
<dbReference type="PROSITE" id="PS50931">
    <property type="entry name" value="HTH_LYSR"/>
    <property type="match status" value="1"/>
</dbReference>
<evidence type="ECO:0000256" key="2">
    <source>
        <dbReference type="ARBA" id="ARBA00023015"/>
    </source>
</evidence>
<dbReference type="EMBL" id="WTKP01000012">
    <property type="protein sequence ID" value="MWJ29332.1"/>
    <property type="molecule type" value="Genomic_DNA"/>
</dbReference>
<dbReference type="GO" id="GO:0003700">
    <property type="term" value="F:DNA-binding transcription factor activity"/>
    <property type="evidence" value="ECO:0007669"/>
    <property type="project" value="InterPro"/>
</dbReference>
<dbReference type="GO" id="GO:0006351">
    <property type="term" value="P:DNA-templated transcription"/>
    <property type="evidence" value="ECO:0007669"/>
    <property type="project" value="TreeGrafter"/>
</dbReference>
<evidence type="ECO:0000256" key="4">
    <source>
        <dbReference type="ARBA" id="ARBA00023163"/>
    </source>
</evidence>
<dbReference type="FunFam" id="3.40.190.10:FF:000017">
    <property type="entry name" value="Glycine cleavage system transcriptional activator"/>
    <property type="match status" value="1"/>
</dbReference>
<dbReference type="SUPFAM" id="SSF46785">
    <property type="entry name" value="Winged helix' DNA-binding domain"/>
    <property type="match status" value="1"/>
</dbReference>
<keyword evidence="3" id="KW-0238">DNA-binding</keyword>
<gene>
    <name evidence="7" type="ORF">GPM19_14200</name>
</gene>
<accession>A0A7X3H2I0</accession>
<dbReference type="AlphaFoldDB" id="A0A7X3H2I0"/>
<dbReference type="PANTHER" id="PTHR30537">
    <property type="entry name" value="HTH-TYPE TRANSCRIPTIONAL REGULATOR"/>
    <property type="match status" value="1"/>
</dbReference>
<protein>
    <submittedName>
        <fullName evidence="7">LysR family transcriptional regulator</fullName>
    </submittedName>
</protein>
<dbReference type="Pfam" id="PF03466">
    <property type="entry name" value="LysR_substrate"/>
    <property type="match status" value="1"/>
</dbReference>
<dbReference type="PRINTS" id="PR00039">
    <property type="entry name" value="HTHLYSR"/>
</dbReference>
<evidence type="ECO:0000256" key="5">
    <source>
        <dbReference type="SAM" id="MobiDB-lite"/>
    </source>
</evidence>
<dbReference type="InterPro" id="IPR036388">
    <property type="entry name" value="WH-like_DNA-bd_sf"/>
</dbReference>
<dbReference type="GO" id="GO:0043565">
    <property type="term" value="F:sequence-specific DNA binding"/>
    <property type="evidence" value="ECO:0007669"/>
    <property type="project" value="TreeGrafter"/>
</dbReference>
<evidence type="ECO:0000259" key="6">
    <source>
        <dbReference type="PROSITE" id="PS50931"/>
    </source>
</evidence>
<dbReference type="Proteomes" id="UP000437638">
    <property type="component" value="Unassembled WGS sequence"/>
</dbReference>
<dbReference type="InterPro" id="IPR005119">
    <property type="entry name" value="LysR_subst-bd"/>
</dbReference>
<comment type="similarity">
    <text evidence="1">Belongs to the LysR transcriptional regulatory family.</text>
</comment>
<evidence type="ECO:0000313" key="7">
    <source>
        <dbReference type="EMBL" id="MWJ29332.1"/>
    </source>
</evidence>
<dbReference type="InterPro" id="IPR058163">
    <property type="entry name" value="LysR-type_TF_proteobact-type"/>
</dbReference>
<dbReference type="InterPro" id="IPR000847">
    <property type="entry name" value="LysR_HTH_N"/>
</dbReference>
<dbReference type="RefSeq" id="WP_160419670.1">
    <property type="nucleotide sequence ID" value="NZ_WTKP01000012.1"/>
</dbReference>
<organism evidence="7 8">
    <name type="scientific">Vreelandella zhuhanensis</name>
    <dbReference type="NCBI Taxonomy" id="2684210"/>
    <lineage>
        <taxon>Bacteria</taxon>
        <taxon>Pseudomonadati</taxon>
        <taxon>Pseudomonadota</taxon>
        <taxon>Gammaproteobacteria</taxon>
        <taxon>Oceanospirillales</taxon>
        <taxon>Halomonadaceae</taxon>
        <taxon>Vreelandella</taxon>
    </lineage>
</organism>
<dbReference type="InterPro" id="IPR036390">
    <property type="entry name" value="WH_DNA-bd_sf"/>
</dbReference>
<dbReference type="Gene3D" id="1.10.10.10">
    <property type="entry name" value="Winged helix-like DNA-binding domain superfamily/Winged helix DNA-binding domain"/>
    <property type="match status" value="1"/>
</dbReference>
<dbReference type="Pfam" id="PF00126">
    <property type="entry name" value="HTH_1"/>
    <property type="match status" value="1"/>
</dbReference>
<keyword evidence="4" id="KW-0804">Transcription</keyword>
<feature type="region of interest" description="Disordered" evidence="5">
    <location>
        <begin position="286"/>
        <end position="335"/>
    </location>
</feature>
<evidence type="ECO:0000256" key="3">
    <source>
        <dbReference type="ARBA" id="ARBA00023125"/>
    </source>
</evidence>
<evidence type="ECO:0000313" key="8">
    <source>
        <dbReference type="Proteomes" id="UP000437638"/>
    </source>
</evidence>
<proteinExistence type="inferred from homology"/>
<comment type="caution">
    <text evidence="7">The sequence shown here is derived from an EMBL/GenBank/DDBJ whole genome shotgun (WGS) entry which is preliminary data.</text>
</comment>
<keyword evidence="8" id="KW-1185">Reference proteome</keyword>
<dbReference type="Gene3D" id="3.40.190.10">
    <property type="entry name" value="Periplasmic binding protein-like II"/>
    <property type="match status" value="2"/>
</dbReference>
<dbReference type="PANTHER" id="PTHR30537:SF74">
    <property type="entry name" value="HTH-TYPE TRANSCRIPTIONAL REGULATOR TRPI"/>
    <property type="match status" value="1"/>
</dbReference>
<name>A0A7X3H2I0_9GAMM</name>
<dbReference type="SUPFAM" id="SSF53850">
    <property type="entry name" value="Periplasmic binding protein-like II"/>
    <property type="match status" value="1"/>
</dbReference>
<sequence length="335" mass="36211">MQNSMPPLSALRAFEATARLGSVTAAARELSVTHGAVSRQLRSLDDHFGVALFAKAGRGLVLTHHGERLQSGVGEAFTRLRDSCAALKHEVEEAPFILACPGSLLARWLIPRLDRLHRELPQLKLKVVVSESELPGKQADASATLAFSAPPWPANVEVVSLIPEQICAVISPQLAAQCDPAKPESLFANKLLVTASRPQAWPQWANTQGLDMAQLEQALSDGQGFDHLYYLMEAAVAGLGVAIAPKLLVEDDLNSGRLVAPWGSIETAARLCLWLPGKASSRRSEPLTEWLKRELGDRASPSPKEKIKAGPASSKQDERFIQPASGQLPDSPPRW</sequence>
<evidence type="ECO:0000256" key="1">
    <source>
        <dbReference type="ARBA" id="ARBA00009437"/>
    </source>
</evidence>
<feature type="domain" description="HTH lysR-type" evidence="6">
    <location>
        <begin position="6"/>
        <end position="63"/>
    </location>
</feature>
<keyword evidence="2" id="KW-0805">Transcription regulation</keyword>